<dbReference type="InterPro" id="IPR011029">
    <property type="entry name" value="DEATH-like_dom_sf"/>
</dbReference>
<dbReference type="Pfam" id="PF00531">
    <property type="entry name" value="Death"/>
    <property type="match status" value="1"/>
</dbReference>
<dbReference type="EnsemblMetazoa" id="XM_030983607">
    <property type="protein sequence ID" value="XP_030839467"/>
    <property type="gene ID" value="LOC589021"/>
</dbReference>
<dbReference type="InterPro" id="IPR000488">
    <property type="entry name" value="Death_dom"/>
</dbReference>
<evidence type="ECO:0000313" key="4">
    <source>
        <dbReference type="Proteomes" id="UP000007110"/>
    </source>
</evidence>
<dbReference type="AlphaFoldDB" id="A0A7M7NNS4"/>
<feature type="region of interest" description="Disordered" evidence="1">
    <location>
        <begin position="276"/>
        <end position="301"/>
    </location>
</feature>
<proteinExistence type="predicted"/>
<dbReference type="OrthoDB" id="10257415at2759"/>
<dbReference type="RefSeq" id="XP_030839467.1">
    <property type="nucleotide sequence ID" value="XM_030983607.1"/>
</dbReference>
<dbReference type="OMA" id="LQREEMW"/>
<protein>
    <recommendedName>
        <fullName evidence="2">Death domain-containing protein</fullName>
    </recommendedName>
</protein>
<dbReference type="SUPFAM" id="SSF47986">
    <property type="entry name" value="DEATH domain"/>
    <property type="match status" value="1"/>
</dbReference>
<accession>A0A7M7NNS4</accession>
<keyword evidence="4" id="KW-1185">Reference proteome</keyword>
<dbReference type="SMART" id="SM00005">
    <property type="entry name" value="DEATH"/>
    <property type="match status" value="1"/>
</dbReference>
<dbReference type="InterPro" id="IPR021861">
    <property type="entry name" value="THO_THOC1"/>
</dbReference>
<reference evidence="4" key="1">
    <citation type="submission" date="2015-02" db="EMBL/GenBank/DDBJ databases">
        <title>Genome sequencing for Strongylocentrotus purpuratus.</title>
        <authorList>
            <person name="Murali S."/>
            <person name="Liu Y."/>
            <person name="Vee V."/>
            <person name="English A."/>
            <person name="Wang M."/>
            <person name="Skinner E."/>
            <person name="Han Y."/>
            <person name="Muzny D.M."/>
            <person name="Worley K.C."/>
            <person name="Gibbs R.A."/>
        </authorList>
    </citation>
    <scope>NUCLEOTIDE SEQUENCE</scope>
</reference>
<dbReference type="PANTHER" id="PTHR13265">
    <property type="entry name" value="THO COMPLEX SUBUNIT 1"/>
    <property type="match status" value="1"/>
</dbReference>
<feature type="compositionally biased region" description="Basic and acidic residues" evidence="1">
    <location>
        <begin position="569"/>
        <end position="579"/>
    </location>
</feature>
<feature type="compositionally biased region" description="Basic and acidic residues" evidence="1">
    <location>
        <begin position="551"/>
        <end position="562"/>
    </location>
</feature>
<dbReference type="KEGG" id="spu:589021"/>
<dbReference type="Pfam" id="PF11957">
    <property type="entry name" value="efThoc1"/>
    <property type="match status" value="1"/>
</dbReference>
<dbReference type="GO" id="GO:0006406">
    <property type="term" value="P:mRNA export from nucleus"/>
    <property type="evidence" value="ECO:0000318"/>
    <property type="project" value="GO_Central"/>
</dbReference>
<dbReference type="GO" id="GO:0007165">
    <property type="term" value="P:signal transduction"/>
    <property type="evidence" value="ECO:0007669"/>
    <property type="project" value="InterPro"/>
</dbReference>
<evidence type="ECO:0000259" key="2">
    <source>
        <dbReference type="PROSITE" id="PS50017"/>
    </source>
</evidence>
<evidence type="ECO:0000256" key="1">
    <source>
        <dbReference type="SAM" id="MobiDB-lite"/>
    </source>
</evidence>
<dbReference type="PROSITE" id="PS50017">
    <property type="entry name" value="DEATH_DOMAIN"/>
    <property type="match status" value="1"/>
</dbReference>
<dbReference type="Gene3D" id="1.10.533.10">
    <property type="entry name" value="Death Domain, Fas"/>
    <property type="match status" value="1"/>
</dbReference>
<dbReference type="InParanoid" id="A0A7M7NNS4"/>
<dbReference type="Proteomes" id="UP000007110">
    <property type="component" value="Unassembled WGS sequence"/>
</dbReference>
<feature type="compositionally biased region" description="Basic residues" evidence="1">
    <location>
        <begin position="277"/>
        <end position="290"/>
    </location>
</feature>
<dbReference type="CTD" id="9984"/>
<dbReference type="GeneID" id="589021"/>
<feature type="region of interest" description="Disordered" evidence="1">
    <location>
        <begin position="547"/>
        <end position="583"/>
    </location>
</feature>
<feature type="domain" description="Death" evidence="2">
    <location>
        <begin position="587"/>
        <end position="666"/>
    </location>
</feature>
<dbReference type="GO" id="GO:0000445">
    <property type="term" value="C:THO complex part of transcription export complex"/>
    <property type="evidence" value="ECO:0000318"/>
    <property type="project" value="GO_Central"/>
</dbReference>
<name>A0A7M7NNS4_STRPU</name>
<organism evidence="3 4">
    <name type="scientific">Strongylocentrotus purpuratus</name>
    <name type="common">Purple sea urchin</name>
    <dbReference type="NCBI Taxonomy" id="7668"/>
    <lineage>
        <taxon>Eukaryota</taxon>
        <taxon>Metazoa</taxon>
        <taxon>Echinodermata</taxon>
        <taxon>Eleutherozoa</taxon>
        <taxon>Echinozoa</taxon>
        <taxon>Echinoidea</taxon>
        <taxon>Euechinoidea</taxon>
        <taxon>Echinacea</taxon>
        <taxon>Camarodonta</taxon>
        <taxon>Echinidea</taxon>
        <taxon>Strongylocentrotidae</taxon>
        <taxon>Strongylocentrotus</taxon>
    </lineage>
</organism>
<evidence type="ECO:0000313" key="3">
    <source>
        <dbReference type="EnsemblMetazoa" id="XP_030839467"/>
    </source>
</evidence>
<reference evidence="3" key="2">
    <citation type="submission" date="2021-01" db="UniProtKB">
        <authorList>
            <consortium name="EnsemblMetazoa"/>
        </authorList>
    </citation>
    <scope>IDENTIFICATION</scope>
</reference>
<sequence>MATSESRFDFEASRGKYLISLDESRKKQSVSCLKKCADSLEGSDAEKKTALDQAYRNYVKKLVVGGSSCSDFTSLVHLSTEAVEAGLCSPATPFLLLTDIFDSVTISVCKDVFQFVEDRVATWKQSDFYSSGKNYLLRMCNDLLRRLSKSQDMVFCGRIQLFLARFFPLDEKSGLNLMSNFHLDNVTSYNRTKLEGPLRTRVPQAIDKQDSMDYEEGEMGSATPVDYKLYRQFWALQDFFRAPLQCYTKEKWKDFSNNAIAVLEAFHSMKLEDVASGKKKKKRRSHHRQQQKQGEEEEADSGDQVSFAKYLTSEKLFDLQLSDAMFRRYVYVQFLILFQYLNQQVKFKQAHHVLTDEMSLFIKETKDKVVALLKETPPYGDQFTAGIEHILSREEHWNAWKNEGCPSYVKEKGKTEQARPKSRARKRTLGEELNLAGAAKKIDLGSPELTKLWNVYPSNLEACAAEDRIFLPQVEEFFQDAIDQADPEAMIEPEYKVVNNSNYAWQAIRLLAKRSPHFFQTVTATNPPLKTVPGYLEYMVTKIAKELPQNEESKPEELKTEEETTENDELLKGPEEGMDKSPSAAVTEEQFTLVASKIGDSWQTLAVELGFSDDEVTAILSETSDIKEQTKLMLQQWQDKEGAEPSRETLIAGLMESGLDDIVESVFMEKQKKVELVFEEKQKRVVENGEGIVAESEPMEMDS</sequence>
<dbReference type="PANTHER" id="PTHR13265:SF0">
    <property type="entry name" value="HPR1"/>
    <property type="match status" value="1"/>
</dbReference>